<keyword evidence="1" id="KW-1133">Transmembrane helix</keyword>
<feature type="transmembrane region" description="Helical" evidence="1">
    <location>
        <begin position="47"/>
        <end position="63"/>
    </location>
</feature>
<sequence length="318" mass="33206">MTAPEHRAPELPATRRARLLLAGVLLSLFLAMLLARALGEAGLEQTALFYVGVPALVAVTVTLTARPRTAVGVALATTTIGLALAGPLLDEGVVCLVIAAPLLYGVAAAVGVAVQRVRERGPGGRAPALVAAPLLAVMLLEGVGGVSLLPREDAGSASVVVDASVDEVATALASAPDYGPFRSAFLRAVPFPHPVHAAGAGLEVGAVREVEFTPRRSLGIGAEPTPRAMALEVVRSEARDDGGAVVFAVTDDTTLARWMDLHQAEVIWWAEGTGVRVTWTLRYTRTFDPSWYFGPVQRYATDQAAAYLAATFTPDGAR</sequence>
<name>A0A2W5WM64_9MICO</name>
<evidence type="ECO:0000313" key="3">
    <source>
        <dbReference type="Proteomes" id="UP000248783"/>
    </source>
</evidence>
<dbReference type="Proteomes" id="UP000248783">
    <property type="component" value="Unassembled WGS sequence"/>
</dbReference>
<keyword evidence="1" id="KW-0812">Transmembrane</keyword>
<keyword evidence="1" id="KW-0472">Membrane</keyword>
<feature type="transmembrane region" description="Helical" evidence="1">
    <location>
        <begin position="95"/>
        <end position="114"/>
    </location>
</feature>
<keyword evidence="3" id="KW-1185">Reference proteome</keyword>
<proteinExistence type="predicted"/>
<organism evidence="2 3">
    <name type="scientific">Xylanimonas oleitrophica</name>
    <dbReference type="NCBI Taxonomy" id="2607479"/>
    <lineage>
        <taxon>Bacteria</taxon>
        <taxon>Bacillati</taxon>
        <taxon>Actinomycetota</taxon>
        <taxon>Actinomycetes</taxon>
        <taxon>Micrococcales</taxon>
        <taxon>Promicromonosporaceae</taxon>
        <taxon>Xylanimonas</taxon>
    </lineage>
</organism>
<evidence type="ECO:0000313" key="2">
    <source>
        <dbReference type="EMBL" id="PZR52082.1"/>
    </source>
</evidence>
<reference evidence="2 3" key="1">
    <citation type="submission" date="2018-06" db="EMBL/GenBank/DDBJ databases">
        <title>Whole genome sequencing of a novel hydrocarbon degrading bacterial strain, PW21 isolated from oil contaminated produced water sample.</title>
        <authorList>
            <person name="Nagkirti P."/>
            <person name="Shaikh A."/>
            <person name="Gowdaman V."/>
            <person name="Engineer A.E."/>
            <person name="Dagar S."/>
            <person name="Dhakephalkar P.K."/>
        </authorList>
    </citation>
    <scope>NUCLEOTIDE SEQUENCE [LARGE SCALE GENOMIC DNA]</scope>
    <source>
        <strain evidence="2 3">PW21</strain>
    </source>
</reference>
<feature type="transmembrane region" description="Helical" evidence="1">
    <location>
        <begin position="126"/>
        <end position="149"/>
    </location>
</feature>
<feature type="transmembrane region" description="Helical" evidence="1">
    <location>
        <begin position="70"/>
        <end position="89"/>
    </location>
</feature>
<dbReference type="AlphaFoldDB" id="A0A2W5WM64"/>
<accession>A0A2W5WM64</accession>
<protein>
    <recommendedName>
        <fullName evidence="4">Polyketide cyclase / dehydrase and lipid transport</fullName>
    </recommendedName>
</protein>
<evidence type="ECO:0008006" key="4">
    <source>
        <dbReference type="Google" id="ProtNLM"/>
    </source>
</evidence>
<comment type="caution">
    <text evidence="2">The sequence shown here is derived from an EMBL/GenBank/DDBJ whole genome shotgun (WGS) entry which is preliminary data.</text>
</comment>
<evidence type="ECO:0000256" key="1">
    <source>
        <dbReference type="SAM" id="Phobius"/>
    </source>
</evidence>
<dbReference type="EMBL" id="QKWH01000013">
    <property type="protein sequence ID" value="PZR52082.1"/>
    <property type="molecule type" value="Genomic_DNA"/>
</dbReference>
<gene>
    <name evidence="2" type="ORF">DNL40_13410</name>
</gene>